<dbReference type="Proteomes" id="UP000051461">
    <property type="component" value="Unassembled WGS sequence"/>
</dbReference>
<evidence type="ECO:0000313" key="10">
    <source>
        <dbReference type="EMBL" id="KRK39065.1"/>
    </source>
</evidence>
<accession>A0A0R1GZ89</accession>
<organism evidence="10 11">
    <name type="scientific">Loigolactobacillus bifermentans DSM 20003</name>
    <dbReference type="NCBI Taxonomy" id="1423726"/>
    <lineage>
        <taxon>Bacteria</taxon>
        <taxon>Bacillati</taxon>
        <taxon>Bacillota</taxon>
        <taxon>Bacilli</taxon>
        <taxon>Lactobacillales</taxon>
        <taxon>Lactobacillaceae</taxon>
        <taxon>Loigolactobacillus</taxon>
    </lineage>
</organism>
<evidence type="ECO:0000259" key="8">
    <source>
        <dbReference type="PROSITE" id="PS50893"/>
    </source>
</evidence>
<proteinExistence type="predicted"/>
<protein>
    <submittedName>
        <fullName evidence="10">Cytochrome bd biosynthesis ABC-type transporter, ATPase and permease component</fullName>
    </submittedName>
</protein>
<dbReference type="Pfam" id="PF00005">
    <property type="entry name" value="ABC_tran"/>
    <property type="match status" value="1"/>
</dbReference>
<evidence type="ECO:0000256" key="1">
    <source>
        <dbReference type="ARBA" id="ARBA00004651"/>
    </source>
</evidence>
<dbReference type="GO" id="GO:0005524">
    <property type="term" value="F:ATP binding"/>
    <property type="evidence" value="ECO:0007669"/>
    <property type="project" value="UniProtKB-KW"/>
</dbReference>
<keyword evidence="6 7" id="KW-0472">Membrane</keyword>
<dbReference type="InterPro" id="IPR003439">
    <property type="entry name" value="ABC_transporter-like_ATP-bd"/>
</dbReference>
<feature type="transmembrane region" description="Helical" evidence="7">
    <location>
        <begin position="261"/>
        <end position="278"/>
    </location>
</feature>
<feature type="transmembrane region" description="Helical" evidence="7">
    <location>
        <begin position="119"/>
        <end position="144"/>
    </location>
</feature>
<evidence type="ECO:0000256" key="2">
    <source>
        <dbReference type="ARBA" id="ARBA00022692"/>
    </source>
</evidence>
<dbReference type="PANTHER" id="PTHR24221">
    <property type="entry name" value="ATP-BINDING CASSETTE SUB-FAMILY B"/>
    <property type="match status" value="1"/>
</dbReference>
<dbReference type="STRING" id="1423726.FC07_GL002785"/>
<dbReference type="OrthoDB" id="9806127at2"/>
<evidence type="ECO:0000256" key="6">
    <source>
        <dbReference type="ARBA" id="ARBA00023136"/>
    </source>
</evidence>
<feature type="transmembrane region" description="Helical" evidence="7">
    <location>
        <begin position="229"/>
        <end position="249"/>
    </location>
</feature>
<feature type="domain" description="ABC transporter" evidence="8">
    <location>
        <begin position="319"/>
        <end position="553"/>
    </location>
</feature>
<feature type="transmembrane region" description="Helical" evidence="7">
    <location>
        <begin position="21"/>
        <end position="41"/>
    </location>
</feature>
<evidence type="ECO:0000259" key="9">
    <source>
        <dbReference type="PROSITE" id="PS50929"/>
    </source>
</evidence>
<dbReference type="Gene3D" id="3.40.50.300">
    <property type="entry name" value="P-loop containing nucleotide triphosphate hydrolases"/>
    <property type="match status" value="1"/>
</dbReference>
<dbReference type="CDD" id="cd03228">
    <property type="entry name" value="ABCC_MRP_Like"/>
    <property type="match status" value="1"/>
</dbReference>
<dbReference type="RefSeq" id="WP_057904441.1">
    <property type="nucleotide sequence ID" value="NZ_AZDA01000046.1"/>
</dbReference>
<keyword evidence="3" id="KW-0547">Nucleotide-binding</keyword>
<dbReference type="Gene3D" id="1.20.1560.10">
    <property type="entry name" value="ABC transporter type 1, transmembrane domain"/>
    <property type="match status" value="1"/>
</dbReference>
<keyword evidence="2 7" id="KW-0812">Transmembrane</keyword>
<keyword evidence="5 7" id="KW-1133">Transmembrane helix</keyword>
<dbReference type="SMART" id="SM00382">
    <property type="entry name" value="AAA"/>
    <property type="match status" value="1"/>
</dbReference>
<dbReference type="InterPro" id="IPR036640">
    <property type="entry name" value="ABC1_TM_sf"/>
</dbReference>
<keyword evidence="4" id="KW-0067">ATP-binding</keyword>
<dbReference type="PROSITE" id="PS50893">
    <property type="entry name" value="ABC_TRANSPORTER_2"/>
    <property type="match status" value="1"/>
</dbReference>
<dbReference type="PANTHER" id="PTHR24221:SF654">
    <property type="entry name" value="ATP-BINDING CASSETTE SUB-FAMILY B MEMBER 6"/>
    <property type="match status" value="1"/>
</dbReference>
<evidence type="ECO:0000313" key="11">
    <source>
        <dbReference type="Proteomes" id="UP000051461"/>
    </source>
</evidence>
<dbReference type="AlphaFoldDB" id="A0A0R1GZ89"/>
<comment type="subcellular location">
    <subcellularLocation>
        <location evidence="1">Cell membrane</location>
        <topology evidence="1">Multi-pass membrane protein</topology>
    </subcellularLocation>
</comment>
<feature type="transmembrane region" description="Helical" evidence="7">
    <location>
        <begin position="150"/>
        <end position="167"/>
    </location>
</feature>
<comment type="caution">
    <text evidence="10">The sequence shown here is derived from an EMBL/GenBank/DDBJ whole genome shotgun (WGS) entry which is preliminary data.</text>
</comment>
<dbReference type="InterPro" id="IPR039421">
    <property type="entry name" value="Type_1_exporter"/>
</dbReference>
<dbReference type="GO" id="GO:0016887">
    <property type="term" value="F:ATP hydrolysis activity"/>
    <property type="evidence" value="ECO:0007669"/>
    <property type="project" value="InterPro"/>
</dbReference>
<feature type="domain" description="ABC transmembrane type-1" evidence="9">
    <location>
        <begin position="114"/>
        <end position="273"/>
    </location>
</feature>
<name>A0A0R1GZ89_9LACO</name>
<dbReference type="InterPro" id="IPR027417">
    <property type="entry name" value="P-loop_NTPase"/>
</dbReference>
<dbReference type="InterPro" id="IPR003593">
    <property type="entry name" value="AAA+_ATPase"/>
</dbReference>
<sequence length="562" mass="62974">MLKRLWQLGQQQRWRTYLQVLGQWLSELLVLTILVTLTLRYTNHQWSQFWVTLLVVQVVLVLLYQGLLASRLSDRWAHAASTELQTQFFDYYLAQTGPSQQQTMTVIHQDLGTIKRLSVLYDTIIPTTLQLILTGVMMVVAIIWYHPITVLIPLFGILAVGAGMGMLQGMGNKKNMAYIDSFNQMGERFLADFNGMKTLIMYNRQQRYAKDFATDSENFRQKTMGVLSYQLQTLTIMDFFLYGALGWFVMAQGQAIQQGTLTLPHAVLISTLVCLWLIDFRKFGYFIHIFISLLPKVSHLFQLLDQPLTVTTTTTGQALTPHKIQLSGTVGYEAPLLTDVDFTLTRGHLVGLAGTSGSGKSTLAKTLLQQLPLLRGTLTVDDQPLAAIAQLDWWQTIAYLGPDTVLFDDTIEHNLLLGVSHPDNWQARLADLGLCQFVLALPNQFQTQVGENGAQLSQGQRQQVAVARAILADKAVYLFDEITANIDVENADVILAAIQKLAQTKLMLLITHRLADIEQLPACYLIDQGHLTYGTPQQLAQQVPAFQALLDEQAALLKEVHG</sequence>
<reference evidence="10 11" key="1">
    <citation type="journal article" date="2015" name="Genome Announc.">
        <title>Expanding the biotechnology potential of lactobacilli through comparative genomics of 213 strains and associated genera.</title>
        <authorList>
            <person name="Sun Z."/>
            <person name="Harris H.M."/>
            <person name="McCann A."/>
            <person name="Guo C."/>
            <person name="Argimon S."/>
            <person name="Zhang W."/>
            <person name="Yang X."/>
            <person name="Jeffery I.B."/>
            <person name="Cooney J.C."/>
            <person name="Kagawa T.F."/>
            <person name="Liu W."/>
            <person name="Song Y."/>
            <person name="Salvetti E."/>
            <person name="Wrobel A."/>
            <person name="Rasinkangas P."/>
            <person name="Parkhill J."/>
            <person name="Rea M.C."/>
            <person name="O'Sullivan O."/>
            <person name="Ritari J."/>
            <person name="Douillard F.P."/>
            <person name="Paul Ross R."/>
            <person name="Yang R."/>
            <person name="Briner A.E."/>
            <person name="Felis G.E."/>
            <person name="de Vos W.M."/>
            <person name="Barrangou R."/>
            <person name="Klaenhammer T.R."/>
            <person name="Caufield P.W."/>
            <person name="Cui Y."/>
            <person name="Zhang H."/>
            <person name="O'Toole P.W."/>
        </authorList>
    </citation>
    <scope>NUCLEOTIDE SEQUENCE [LARGE SCALE GENOMIC DNA]</scope>
    <source>
        <strain evidence="10 11">DSM 20003</strain>
    </source>
</reference>
<evidence type="ECO:0000256" key="4">
    <source>
        <dbReference type="ARBA" id="ARBA00022840"/>
    </source>
</evidence>
<evidence type="ECO:0000256" key="7">
    <source>
        <dbReference type="SAM" id="Phobius"/>
    </source>
</evidence>
<dbReference type="SUPFAM" id="SSF52540">
    <property type="entry name" value="P-loop containing nucleoside triphosphate hydrolases"/>
    <property type="match status" value="1"/>
</dbReference>
<keyword evidence="11" id="KW-1185">Reference proteome</keyword>
<dbReference type="PATRIC" id="fig|1423726.3.peg.2896"/>
<dbReference type="PROSITE" id="PS50929">
    <property type="entry name" value="ABC_TM1F"/>
    <property type="match status" value="1"/>
</dbReference>
<dbReference type="InterPro" id="IPR011527">
    <property type="entry name" value="ABC1_TM_dom"/>
</dbReference>
<evidence type="ECO:0000256" key="3">
    <source>
        <dbReference type="ARBA" id="ARBA00022741"/>
    </source>
</evidence>
<dbReference type="EMBL" id="AZDA01000046">
    <property type="protein sequence ID" value="KRK39065.1"/>
    <property type="molecule type" value="Genomic_DNA"/>
</dbReference>
<dbReference type="GO" id="GO:0034040">
    <property type="term" value="F:ATPase-coupled lipid transmembrane transporter activity"/>
    <property type="evidence" value="ECO:0007669"/>
    <property type="project" value="TreeGrafter"/>
</dbReference>
<dbReference type="GO" id="GO:0005886">
    <property type="term" value="C:plasma membrane"/>
    <property type="evidence" value="ECO:0007669"/>
    <property type="project" value="UniProtKB-SubCell"/>
</dbReference>
<gene>
    <name evidence="10" type="ORF">FC07_GL002785</name>
</gene>
<feature type="transmembrane region" description="Helical" evidence="7">
    <location>
        <begin position="47"/>
        <end position="67"/>
    </location>
</feature>
<evidence type="ECO:0000256" key="5">
    <source>
        <dbReference type="ARBA" id="ARBA00022989"/>
    </source>
</evidence>
<dbReference type="SUPFAM" id="SSF90123">
    <property type="entry name" value="ABC transporter transmembrane region"/>
    <property type="match status" value="1"/>
</dbReference>
<dbReference type="GO" id="GO:0140359">
    <property type="term" value="F:ABC-type transporter activity"/>
    <property type="evidence" value="ECO:0007669"/>
    <property type="project" value="InterPro"/>
</dbReference>